<keyword evidence="3" id="KW-1185">Reference proteome</keyword>
<feature type="transmembrane region" description="Helical" evidence="1">
    <location>
        <begin position="12"/>
        <end position="31"/>
    </location>
</feature>
<sequence>MEWKSSHPRLDFVHLFYPVIFACKCFGILPITNRRQELKFRWCSEQVLYFILASTAMGIFGTITFAVKTETLGINAEGSVVIFEFFNNISGILIPFFVVDIALAILYQTVFYVGLDTARKLPEFLKSLDHILLEVSKFSPREKIESINAEMRTEMKKYLGAFLLAVLTNVGCIVYENLRYQEYFRSHWMLAMGYFTWQFWFVGHVLASILPTLFIKLIRFQFQEIHSHLKTLITAQTEPSPKFSIDYKITEKIPFKSDERKVQEFTEAFGSLKRSYLNCEDLVRFNFIFEGFIFVELLIVMFHLVYACTIYANLALGGFTVFIFLQSSFFLGFVNSAANMTDQVKLCRVFICRDKLYVL</sequence>
<evidence type="ECO:0000313" key="2">
    <source>
        <dbReference type="EMBL" id="CAG7831475.1"/>
    </source>
</evidence>
<keyword evidence="1" id="KW-0472">Membrane</keyword>
<proteinExistence type="predicted"/>
<evidence type="ECO:0000313" key="3">
    <source>
        <dbReference type="Proteomes" id="UP000708208"/>
    </source>
</evidence>
<name>A0A8J2LCN4_9HEXA</name>
<keyword evidence="1" id="KW-0812">Transmembrane</keyword>
<dbReference type="PROSITE" id="PS51257">
    <property type="entry name" value="PROKAR_LIPOPROTEIN"/>
    <property type="match status" value="1"/>
</dbReference>
<feature type="transmembrane region" description="Helical" evidence="1">
    <location>
        <begin position="282"/>
        <end position="304"/>
    </location>
</feature>
<protein>
    <submittedName>
        <fullName evidence="2">Uncharacterized protein</fullName>
    </submittedName>
</protein>
<organism evidence="2 3">
    <name type="scientific">Allacma fusca</name>
    <dbReference type="NCBI Taxonomy" id="39272"/>
    <lineage>
        <taxon>Eukaryota</taxon>
        <taxon>Metazoa</taxon>
        <taxon>Ecdysozoa</taxon>
        <taxon>Arthropoda</taxon>
        <taxon>Hexapoda</taxon>
        <taxon>Collembola</taxon>
        <taxon>Symphypleona</taxon>
        <taxon>Sminthuridae</taxon>
        <taxon>Allacma</taxon>
    </lineage>
</organism>
<comment type="caution">
    <text evidence="2">The sequence shown here is derived from an EMBL/GenBank/DDBJ whole genome shotgun (WGS) entry which is preliminary data.</text>
</comment>
<gene>
    <name evidence="2" type="ORF">AFUS01_LOCUS41217</name>
</gene>
<feature type="transmembrane region" description="Helical" evidence="1">
    <location>
        <begin position="198"/>
        <end position="218"/>
    </location>
</feature>
<evidence type="ECO:0000256" key="1">
    <source>
        <dbReference type="SAM" id="Phobius"/>
    </source>
</evidence>
<keyword evidence="1" id="KW-1133">Transmembrane helix</keyword>
<reference evidence="2" key="1">
    <citation type="submission" date="2021-06" db="EMBL/GenBank/DDBJ databases">
        <authorList>
            <person name="Hodson N. C."/>
            <person name="Mongue J. A."/>
            <person name="Jaron S. K."/>
        </authorList>
    </citation>
    <scope>NUCLEOTIDE SEQUENCE</scope>
</reference>
<dbReference type="AlphaFoldDB" id="A0A8J2LCN4"/>
<feature type="transmembrane region" description="Helical" evidence="1">
    <location>
        <begin position="310"/>
        <end position="334"/>
    </location>
</feature>
<feature type="transmembrane region" description="Helical" evidence="1">
    <location>
        <begin position="92"/>
        <end position="115"/>
    </location>
</feature>
<feature type="transmembrane region" description="Helical" evidence="1">
    <location>
        <begin position="158"/>
        <end position="178"/>
    </location>
</feature>
<accession>A0A8J2LCN4</accession>
<feature type="transmembrane region" description="Helical" evidence="1">
    <location>
        <begin position="47"/>
        <end position="67"/>
    </location>
</feature>
<dbReference type="Proteomes" id="UP000708208">
    <property type="component" value="Unassembled WGS sequence"/>
</dbReference>
<dbReference type="EMBL" id="CAJVCH010560660">
    <property type="protein sequence ID" value="CAG7831475.1"/>
    <property type="molecule type" value="Genomic_DNA"/>
</dbReference>